<dbReference type="PANTHER" id="PTHR43160">
    <property type="entry name" value="ACONITATE HYDRATASE B"/>
    <property type="match status" value="1"/>
</dbReference>
<dbReference type="GO" id="GO:0003994">
    <property type="term" value="F:aconitate hydratase activity"/>
    <property type="evidence" value="ECO:0007669"/>
    <property type="project" value="UniProtKB-EC"/>
</dbReference>
<keyword evidence="7" id="KW-0411">Iron-sulfur</keyword>
<evidence type="ECO:0000256" key="3">
    <source>
        <dbReference type="ARBA" id="ARBA00012926"/>
    </source>
</evidence>
<evidence type="ECO:0000256" key="10">
    <source>
        <dbReference type="ARBA" id="ARBA00031977"/>
    </source>
</evidence>
<feature type="domain" description="Aconitase/3-isopropylmalate dehydratase large subunit alpha/beta/alpha" evidence="11">
    <location>
        <begin position="1"/>
        <end position="157"/>
    </location>
</feature>
<reference evidence="13" key="1">
    <citation type="journal article" date="2020" name="mSystems">
        <title>Genome- and Community-Level Interaction Insights into Carbon Utilization and Element Cycling Functions of Hydrothermarchaeota in Hydrothermal Sediment.</title>
        <authorList>
            <person name="Zhou Z."/>
            <person name="Liu Y."/>
            <person name="Xu W."/>
            <person name="Pan J."/>
            <person name="Luo Z.H."/>
            <person name="Li M."/>
        </authorList>
    </citation>
    <scope>NUCLEOTIDE SEQUENCE [LARGE SCALE GENOMIC DNA]</scope>
    <source>
        <strain evidence="13">HyVt-233</strain>
    </source>
</reference>
<dbReference type="Gene3D" id="3.20.19.10">
    <property type="entry name" value="Aconitase, domain 4"/>
    <property type="match status" value="1"/>
</dbReference>
<dbReference type="GO" id="GO:0046872">
    <property type="term" value="F:metal ion binding"/>
    <property type="evidence" value="ECO:0007669"/>
    <property type="project" value="UniProtKB-KW"/>
</dbReference>
<dbReference type="Pfam" id="PF00330">
    <property type="entry name" value="Aconitase"/>
    <property type="match status" value="1"/>
</dbReference>
<dbReference type="InterPro" id="IPR001030">
    <property type="entry name" value="Acoase/IPM_deHydtase_lsu_aba"/>
</dbReference>
<evidence type="ECO:0000313" key="13">
    <source>
        <dbReference type="EMBL" id="HDD45107.1"/>
    </source>
</evidence>
<dbReference type="UniPathway" id="UPA00223">
    <property type="reaction ID" value="UER00718"/>
</dbReference>
<keyword evidence="6" id="KW-0408">Iron</keyword>
<dbReference type="SUPFAM" id="SSF52016">
    <property type="entry name" value="LeuD/IlvD-like"/>
    <property type="match status" value="1"/>
</dbReference>
<dbReference type="GO" id="GO:0006099">
    <property type="term" value="P:tricarboxylic acid cycle"/>
    <property type="evidence" value="ECO:0007669"/>
    <property type="project" value="UniProtKB-UniPathway"/>
</dbReference>
<evidence type="ECO:0000256" key="7">
    <source>
        <dbReference type="ARBA" id="ARBA00023014"/>
    </source>
</evidence>
<dbReference type="InterPro" id="IPR036008">
    <property type="entry name" value="Aconitase_4Fe-4S_dom"/>
</dbReference>
<comment type="pathway">
    <text evidence="2">Carbohydrate metabolism; tricarboxylic acid cycle; isocitrate from oxaloacetate: step 2/2.</text>
</comment>
<feature type="non-terminal residue" evidence="13">
    <location>
        <position position="1"/>
    </location>
</feature>
<comment type="cofactor">
    <cofactor evidence="1">
        <name>[4Fe-4S] cluster</name>
        <dbReference type="ChEBI" id="CHEBI:49883"/>
    </cofactor>
</comment>
<dbReference type="SUPFAM" id="SSF53732">
    <property type="entry name" value="Aconitase iron-sulfur domain"/>
    <property type="match status" value="1"/>
</dbReference>
<dbReference type="AlphaFoldDB" id="A0A7C0Y3M1"/>
<dbReference type="PANTHER" id="PTHR43160:SF3">
    <property type="entry name" value="ACONITATE HYDRATASE, MITOCHONDRIAL"/>
    <property type="match status" value="1"/>
</dbReference>
<sequence>GVGMVGIGAGGLDVAVAMAGGPFHMICPKVVGIHLTGKLQPWVSAKDVILKVLELFGTKGNVGWVFEYMGEGAKALTVPERATITNMGAECGVTFSIFPSDEVTYRFLKSQAREIDWVPLSPDEDAKYDKEIEINLSEIVPLIACPHSPGNVKKVEEVAGIPVDQVCIGSCTNSSYRDLMIVAEMLDGKRCHPNVSFVVAPGSRQVLRMLAKNGALDKLIAAGARVAECACTFCIGNSFAPRSNGISLRTINRNFLGRCGTKTAQVYLVSPETAAAAVITGKITDPRTLDIPYPKIEMPEQFLIDDSMFIHPSPEPEKIEIYRGPNIGEPPKNEPMPEKIDGVVTIKVGDEITTDHIIPAGSRMKYRSNVPKYAEFVFEVIDPDFHKRAKAYKEQGKHNIIVGGLSYGQGSSREHAAICPMYLGVKAVIAKSFERIHAANLVNFGIAPLLFKDEADYEAIEQGDEIEIPDIREKIKTGENLTVINKTKGKEFKVIYKLSDREKEILLAGGTLAYMKNKA</sequence>
<evidence type="ECO:0000256" key="5">
    <source>
        <dbReference type="ARBA" id="ARBA00022723"/>
    </source>
</evidence>
<proteinExistence type="predicted"/>
<evidence type="ECO:0000256" key="9">
    <source>
        <dbReference type="ARBA" id="ARBA00031081"/>
    </source>
</evidence>
<evidence type="ECO:0000256" key="8">
    <source>
        <dbReference type="ARBA" id="ARBA00023501"/>
    </source>
</evidence>
<evidence type="ECO:0000256" key="6">
    <source>
        <dbReference type="ARBA" id="ARBA00023004"/>
    </source>
</evidence>
<name>A0A7C0Y3M1_DESA2</name>
<evidence type="ECO:0000256" key="2">
    <source>
        <dbReference type="ARBA" id="ARBA00004717"/>
    </source>
</evidence>
<keyword evidence="5" id="KW-0479">Metal-binding</keyword>
<gene>
    <name evidence="13" type="ORF">ENG63_09665</name>
</gene>
<dbReference type="InterPro" id="IPR015931">
    <property type="entry name" value="Acnase/IPM_dHydase_lsu_aba_1/3"/>
</dbReference>
<organism evidence="13">
    <name type="scientific">Desulfofervidus auxilii</name>
    <dbReference type="NCBI Taxonomy" id="1621989"/>
    <lineage>
        <taxon>Bacteria</taxon>
        <taxon>Pseudomonadati</taxon>
        <taxon>Thermodesulfobacteriota</taxon>
        <taxon>Candidatus Desulfofervidia</taxon>
        <taxon>Candidatus Desulfofervidales</taxon>
        <taxon>Candidatus Desulfofervidaceae</taxon>
        <taxon>Candidatus Desulfofervidus</taxon>
    </lineage>
</organism>
<keyword evidence="13" id="KW-0456">Lyase</keyword>
<dbReference type="PRINTS" id="PR00415">
    <property type="entry name" value="ACONITASE"/>
</dbReference>
<evidence type="ECO:0000259" key="11">
    <source>
        <dbReference type="Pfam" id="PF00330"/>
    </source>
</evidence>
<comment type="catalytic activity">
    <reaction evidence="8">
        <text>citrate = D-threo-isocitrate</text>
        <dbReference type="Rhea" id="RHEA:10336"/>
        <dbReference type="ChEBI" id="CHEBI:15562"/>
        <dbReference type="ChEBI" id="CHEBI:16947"/>
        <dbReference type="EC" id="4.2.1.3"/>
    </reaction>
</comment>
<dbReference type="NCBIfam" id="NF005558">
    <property type="entry name" value="PRK07229.1"/>
    <property type="match status" value="1"/>
</dbReference>
<dbReference type="EMBL" id="DRBS01000358">
    <property type="protein sequence ID" value="HDD45107.1"/>
    <property type="molecule type" value="Genomic_DNA"/>
</dbReference>
<dbReference type="InterPro" id="IPR050926">
    <property type="entry name" value="Aconitase/IPM_isomerase"/>
</dbReference>
<comment type="caution">
    <text evidence="13">The sequence shown here is derived from an EMBL/GenBank/DDBJ whole genome shotgun (WGS) entry which is preliminary data.</text>
</comment>
<dbReference type="EC" id="4.2.1.3" evidence="3"/>
<dbReference type="Pfam" id="PF00694">
    <property type="entry name" value="Aconitase_C"/>
    <property type="match status" value="1"/>
</dbReference>
<dbReference type="Proteomes" id="UP000886289">
    <property type="component" value="Unassembled WGS sequence"/>
</dbReference>
<dbReference type="InterPro" id="IPR018136">
    <property type="entry name" value="Aconitase_4Fe-4S_BS"/>
</dbReference>
<evidence type="ECO:0000256" key="4">
    <source>
        <dbReference type="ARBA" id="ARBA00019378"/>
    </source>
</evidence>
<protein>
    <recommendedName>
        <fullName evidence="4">Aconitate hydratase A</fullName>
        <ecNumber evidence="3">4.2.1.3</ecNumber>
    </recommendedName>
    <alternativeName>
        <fullName evidence="10">Iron-responsive protein-like</fullName>
    </alternativeName>
    <alternativeName>
        <fullName evidence="9">RNA-binding protein</fullName>
    </alternativeName>
</protein>
<accession>A0A7C0Y3M1</accession>
<dbReference type="GO" id="GO:0005829">
    <property type="term" value="C:cytosol"/>
    <property type="evidence" value="ECO:0007669"/>
    <property type="project" value="TreeGrafter"/>
</dbReference>
<dbReference type="InterPro" id="IPR000573">
    <property type="entry name" value="AconitaseA/IPMdHydase_ssu_swvl"/>
</dbReference>
<dbReference type="Gene3D" id="3.30.499.10">
    <property type="entry name" value="Aconitase, domain 3"/>
    <property type="match status" value="2"/>
</dbReference>
<dbReference type="InterPro" id="IPR015928">
    <property type="entry name" value="Aconitase/3IPM_dehydase_swvl"/>
</dbReference>
<evidence type="ECO:0000256" key="1">
    <source>
        <dbReference type="ARBA" id="ARBA00001966"/>
    </source>
</evidence>
<evidence type="ECO:0000259" key="12">
    <source>
        <dbReference type="Pfam" id="PF00694"/>
    </source>
</evidence>
<dbReference type="GO" id="GO:0051539">
    <property type="term" value="F:4 iron, 4 sulfur cluster binding"/>
    <property type="evidence" value="ECO:0007669"/>
    <property type="project" value="TreeGrafter"/>
</dbReference>
<feature type="domain" description="Aconitase A/isopropylmalate dehydratase small subunit swivel" evidence="12">
    <location>
        <begin position="380"/>
        <end position="453"/>
    </location>
</feature>
<dbReference type="PROSITE" id="PS00450">
    <property type="entry name" value="ACONITASE_1"/>
    <property type="match status" value="1"/>
</dbReference>